<keyword evidence="5" id="KW-0963">Cytoplasm</keyword>
<evidence type="ECO:0000256" key="9">
    <source>
        <dbReference type="ARBA" id="ARBA00023125"/>
    </source>
</evidence>
<keyword evidence="9" id="KW-0238">DNA-binding</keyword>
<dbReference type="InterPro" id="IPR002084">
    <property type="entry name" value="Met_repressor_MetJ"/>
</dbReference>
<comment type="similarity">
    <text evidence="2">Belongs to the MetJ family.</text>
</comment>
<evidence type="ECO:0000256" key="2">
    <source>
        <dbReference type="ARBA" id="ARBA00008988"/>
    </source>
</evidence>
<dbReference type="InterPro" id="IPR010985">
    <property type="entry name" value="Ribbon_hlx_hlx"/>
</dbReference>
<evidence type="ECO:0000256" key="3">
    <source>
        <dbReference type="ARBA" id="ARBA00011738"/>
    </source>
</evidence>
<evidence type="ECO:0000256" key="1">
    <source>
        <dbReference type="ARBA" id="ARBA00004496"/>
    </source>
</evidence>
<dbReference type="InterPro" id="IPR023453">
    <property type="entry name" value="Met_repressor_MetJ_dom_sf"/>
</dbReference>
<dbReference type="RefSeq" id="WP_336808173.1">
    <property type="nucleotide sequence ID" value="NZ_JBBBNY010000009.1"/>
</dbReference>
<dbReference type="Gene3D" id="1.10.140.10">
    <property type="entry name" value="MET Apo-Repressor, subunit A"/>
    <property type="match status" value="1"/>
</dbReference>
<evidence type="ECO:0000313" key="15">
    <source>
        <dbReference type="Proteomes" id="UP001381174"/>
    </source>
</evidence>
<reference evidence="14 15" key="1">
    <citation type="journal article" date="2014" name="Int. J. Syst. Evol. Microbiol.">
        <title>Fulvimonas yonginensis sp. nov., isolated from greenhouse soil, and emended description of the genus Fulvimonas.</title>
        <authorList>
            <person name="Ahn J.H."/>
            <person name="Kim S.J."/>
            <person name="Weon H.Y."/>
            <person name="Hong S.B."/>
            <person name="Seok S.J."/>
            <person name="Kwon S.W."/>
        </authorList>
    </citation>
    <scope>NUCLEOTIDE SEQUENCE [LARGE SCALE GENOMIC DNA]</scope>
    <source>
        <strain evidence="14 15">KACC 16952</strain>
    </source>
</reference>
<keyword evidence="11" id="KW-0486">Methionine biosynthesis</keyword>
<evidence type="ECO:0000313" key="14">
    <source>
        <dbReference type="EMBL" id="MEI7037538.1"/>
    </source>
</evidence>
<evidence type="ECO:0000256" key="10">
    <source>
        <dbReference type="ARBA" id="ARBA00023163"/>
    </source>
</evidence>
<organism evidence="14 15">
    <name type="scientific">Fulvimonas yonginensis</name>
    <dbReference type="NCBI Taxonomy" id="1495200"/>
    <lineage>
        <taxon>Bacteria</taxon>
        <taxon>Pseudomonadati</taxon>
        <taxon>Pseudomonadota</taxon>
        <taxon>Gammaproteobacteria</taxon>
        <taxon>Lysobacterales</taxon>
        <taxon>Rhodanobacteraceae</taxon>
        <taxon>Fulvimonas</taxon>
    </lineage>
</organism>
<evidence type="ECO:0000256" key="7">
    <source>
        <dbReference type="ARBA" id="ARBA00022605"/>
    </source>
</evidence>
<evidence type="ECO:0000256" key="4">
    <source>
        <dbReference type="ARBA" id="ARBA00014398"/>
    </source>
</evidence>
<evidence type="ECO:0000256" key="13">
    <source>
        <dbReference type="SAM" id="MobiDB-lite"/>
    </source>
</evidence>
<keyword evidence="10" id="KW-0804">Transcription</keyword>
<accession>A0ABU8JE37</accession>
<sequence>MAASKYITPYVDHGEKAGAVRKITVSIPLHVLRLLSDERTRRQVNNLRHATNSDLLVEAFLHAFTGQPLPTDEELRRTMATAKKTAAKKPAAKKAVKKTAVKKAAAKKPVAKKPAAKKVAAKKPAAKKAAAKKPAAAKKAAVKKVAVKKVAAKKAAPKKAAAPAKVVKATKTAKVAKKK</sequence>
<evidence type="ECO:0000256" key="5">
    <source>
        <dbReference type="ARBA" id="ARBA00022490"/>
    </source>
</evidence>
<protein>
    <recommendedName>
        <fullName evidence="4">Met repressor</fullName>
    </recommendedName>
    <alternativeName>
        <fullName evidence="12">Met regulon regulatory protein MetJ</fullName>
    </alternativeName>
</protein>
<keyword evidence="8" id="KW-0805">Transcription regulation</keyword>
<feature type="region of interest" description="Disordered" evidence="13">
    <location>
        <begin position="83"/>
        <end position="140"/>
    </location>
</feature>
<dbReference type="NCBIfam" id="NF003622">
    <property type="entry name" value="PRK05264.1"/>
    <property type="match status" value="1"/>
</dbReference>
<dbReference type="EMBL" id="JBBBNY010000009">
    <property type="protein sequence ID" value="MEI7037538.1"/>
    <property type="molecule type" value="Genomic_DNA"/>
</dbReference>
<name>A0ABU8JE37_9GAMM</name>
<dbReference type="Pfam" id="PF01340">
    <property type="entry name" value="MetJ"/>
    <property type="match status" value="1"/>
</dbReference>
<keyword evidence="7" id="KW-0028">Amino-acid biosynthesis</keyword>
<feature type="compositionally biased region" description="Basic residues" evidence="13">
    <location>
        <begin position="85"/>
        <end position="131"/>
    </location>
</feature>
<comment type="subunit">
    <text evidence="3">Homodimer.</text>
</comment>
<dbReference type="Proteomes" id="UP001381174">
    <property type="component" value="Unassembled WGS sequence"/>
</dbReference>
<evidence type="ECO:0000256" key="11">
    <source>
        <dbReference type="ARBA" id="ARBA00023167"/>
    </source>
</evidence>
<keyword evidence="6" id="KW-0678">Repressor</keyword>
<comment type="subcellular location">
    <subcellularLocation>
        <location evidence="1">Cytoplasm</location>
    </subcellularLocation>
</comment>
<evidence type="ECO:0000256" key="8">
    <source>
        <dbReference type="ARBA" id="ARBA00023015"/>
    </source>
</evidence>
<dbReference type="SUPFAM" id="SSF47598">
    <property type="entry name" value="Ribbon-helix-helix"/>
    <property type="match status" value="1"/>
</dbReference>
<comment type="caution">
    <text evidence="14">The sequence shown here is derived from an EMBL/GenBank/DDBJ whole genome shotgun (WGS) entry which is preliminary data.</text>
</comment>
<evidence type="ECO:0000256" key="6">
    <source>
        <dbReference type="ARBA" id="ARBA00022491"/>
    </source>
</evidence>
<keyword evidence="15" id="KW-1185">Reference proteome</keyword>
<gene>
    <name evidence="14" type="primary">metJ</name>
    <name evidence="14" type="ORF">WAT24_12275</name>
</gene>
<proteinExistence type="inferred from homology"/>
<evidence type="ECO:0000256" key="12">
    <source>
        <dbReference type="ARBA" id="ARBA00032918"/>
    </source>
</evidence>